<dbReference type="Pfam" id="PF00144">
    <property type="entry name" value="Beta-lactamase"/>
    <property type="match status" value="1"/>
</dbReference>
<evidence type="ECO:0000313" key="4">
    <source>
        <dbReference type="Proteomes" id="UP000288096"/>
    </source>
</evidence>
<dbReference type="PANTHER" id="PTHR43283:SF11">
    <property type="entry name" value="BETA-LACTAMASE-RELATED DOMAIN-CONTAINING PROTEIN"/>
    <property type="match status" value="1"/>
</dbReference>
<name>A0A401G4C4_9BACT</name>
<evidence type="ECO:0000259" key="2">
    <source>
        <dbReference type="Pfam" id="PF00144"/>
    </source>
</evidence>
<sequence>MLKQAHRQMREGAARGVFPGGVLLVSQKGRVRLFEAYGYASLFSRRRMTRDTVFDLASLTKPLATTLAVMTLTEAGGLSLSQRLDTLLPEARKTDKGAIRVEQLLGHTSGLPAFRPYYFRIGPLPCPLRKQHLRGLLIREPLAYRSGQRTVYSDLGFMMLEWVIERVAGKPLDRFLRDQIYGPLGLEHLFFTDGEAGVPVRAEQVAATEWCPWRGRLLQGVVHDGNAYAVNGVQGHAGLFGTAENVFRLLAELLAICLGNAPRALFRQETLLRFWAPYRNSGRSLGFDRPSDIGASCGRFFSEKTVGHLGFTGTSFWIDPEREVIVVLLTNRIHPSRNNLRIRSFRPELHDAVMAEILGK</sequence>
<reference evidence="4" key="1">
    <citation type="submission" date="2017-11" db="EMBL/GenBank/DDBJ databases">
        <authorList>
            <person name="Watanabe M."/>
            <person name="Kojima H."/>
        </authorList>
    </citation>
    <scope>NUCLEOTIDE SEQUENCE [LARGE SCALE GENOMIC DNA]</scope>
    <source>
        <strain evidence="4">Tokyo 01</strain>
    </source>
</reference>
<comment type="caution">
    <text evidence="3">The sequence shown here is derived from an EMBL/GenBank/DDBJ whole genome shotgun (WGS) entry which is preliminary data.</text>
</comment>
<dbReference type="Gene3D" id="3.40.710.10">
    <property type="entry name" value="DD-peptidase/beta-lactamase superfamily"/>
    <property type="match status" value="1"/>
</dbReference>
<dbReference type="EMBL" id="BEXT01000001">
    <property type="protein sequence ID" value="GBC64070.1"/>
    <property type="molecule type" value="Genomic_DNA"/>
</dbReference>
<dbReference type="InterPro" id="IPR001466">
    <property type="entry name" value="Beta-lactam-related"/>
</dbReference>
<evidence type="ECO:0000313" key="3">
    <source>
        <dbReference type="EMBL" id="GBC64070.1"/>
    </source>
</evidence>
<accession>A0A401G4C4</accession>
<dbReference type="AlphaFoldDB" id="A0A401G4C4"/>
<feature type="domain" description="Beta-lactamase-related" evidence="2">
    <location>
        <begin position="9"/>
        <end position="336"/>
    </location>
</feature>
<protein>
    <submittedName>
        <fullName evidence="3">Serine hydrolase</fullName>
    </submittedName>
</protein>
<keyword evidence="1 3" id="KW-0378">Hydrolase</keyword>
<reference evidence="4" key="2">
    <citation type="submission" date="2019-01" db="EMBL/GenBank/DDBJ databases">
        <title>Genome sequence of Desulfonema ishimotonii strain Tokyo 01.</title>
        <authorList>
            <person name="Fukui M."/>
        </authorList>
    </citation>
    <scope>NUCLEOTIDE SEQUENCE [LARGE SCALE GENOMIC DNA]</scope>
    <source>
        <strain evidence="4">Tokyo 01</strain>
    </source>
</reference>
<dbReference type="GO" id="GO:0016787">
    <property type="term" value="F:hydrolase activity"/>
    <property type="evidence" value="ECO:0007669"/>
    <property type="project" value="UniProtKB-KW"/>
</dbReference>
<proteinExistence type="predicted"/>
<gene>
    <name evidence="3" type="ORF">DENIS_5072</name>
</gene>
<evidence type="ECO:0000256" key="1">
    <source>
        <dbReference type="ARBA" id="ARBA00022801"/>
    </source>
</evidence>
<dbReference type="InterPro" id="IPR050789">
    <property type="entry name" value="Diverse_Enzym_Activities"/>
</dbReference>
<organism evidence="3 4">
    <name type="scientific">Desulfonema ishimotonii</name>
    <dbReference type="NCBI Taxonomy" id="45657"/>
    <lineage>
        <taxon>Bacteria</taxon>
        <taxon>Pseudomonadati</taxon>
        <taxon>Thermodesulfobacteriota</taxon>
        <taxon>Desulfobacteria</taxon>
        <taxon>Desulfobacterales</taxon>
        <taxon>Desulfococcaceae</taxon>
        <taxon>Desulfonema</taxon>
    </lineage>
</organism>
<dbReference type="PANTHER" id="PTHR43283">
    <property type="entry name" value="BETA-LACTAMASE-RELATED"/>
    <property type="match status" value="1"/>
</dbReference>
<dbReference type="RefSeq" id="WP_231714594.1">
    <property type="nucleotide sequence ID" value="NZ_BEXT01000001.1"/>
</dbReference>
<keyword evidence="4" id="KW-1185">Reference proteome</keyword>
<dbReference type="Proteomes" id="UP000288096">
    <property type="component" value="Unassembled WGS sequence"/>
</dbReference>
<dbReference type="InterPro" id="IPR012338">
    <property type="entry name" value="Beta-lactam/transpept-like"/>
</dbReference>
<dbReference type="SUPFAM" id="SSF56601">
    <property type="entry name" value="beta-lactamase/transpeptidase-like"/>
    <property type="match status" value="1"/>
</dbReference>